<evidence type="ECO:0000256" key="3">
    <source>
        <dbReference type="ARBA" id="ARBA00022692"/>
    </source>
</evidence>
<feature type="compositionally biased region" description="Polar residues" evidence="6">
    <location>
        <begin position="29"/>
        <end position="45"/>
    </location>
</feature>
<evidence type="ECO:0000256" key="7">
    <source>
        <dbReference type="SAM" id="Phobius"/>
    </source>
</evidence>
<evidence type="ECO:0000313" key="9">
    <source>
        <dbReference type="EMBL" id="KAL1890963.1"/>
    </source>
</evidence>
<feature type="compositionally biased region" description="Low complexity" evidence="6">
    <location>
        <begin position="46"/>
        <end position="77"/>
    </location>
</feature>
<dbReference type="EMBL" id="JAWCUI010000057">
    <property type="protein sequence ID" value="KAL1890963.1"/>
    <property type="molecule type" value="Genomic_DNA"/>
</dbReference>
<keyword evidence="2" id="KW-1003">Cell membrane</keyword>
<reference evidence="9 10" key="1">
    <citation type="journal article" date="2024" name="IMA Fungus">
        <title>IMA Genome - F19 : A genome assembly and annotation guide to empower mycologists, including annotated draft genome sequences of Ceratocystis pirilliformis, Diaporthe australafricana, Fusarium ophioides, Paecilomyces lecythidis, and Sporothrix stenoceras.</title>
        <authorList>
            <person name="Aylward J."/>
            <person name="Wilson A.M."/>
            <person name="Visagie C.M."/>
            <person name="Spraker J."/>
            <person name="Barnes I."/>
            <person name="Buitendag C."/>
            <person name="Ceriani C."/>
            <person name="Del Mar Angel L."/>
            <person name="du Plessis D."/>
            <person name="Fuchs T."/>
            <person name="Gasser K."/>
            <person name="Kramer D."/>
            <person name="Li W."/>
            <person name="Munsamy K."/>
            <person name="Piso A."/>
            <person name="Price J.L."/>
            <person name="Sonnekus B."/>
            <person name="Thomas C."/>
            <person name="van der Nest A."/>
            <person name="van Dijk A."/>
            <person name="van Heerden A."/>
            <person name="van Vuuren N."/>
            <person name="Yilmaz N."/>
            <person name="Duong T.A."/>
            <person name="van der Merwe N.A."/>
            <person name="Wingfield M.J."/>
            <person name="Wingfield B.D."/>
        </authorList>
    </citation>
    <scope>NUCLEOTIDE SEQUENCE [LARGE SCALE GENOMIC DNA]</scope>
    <source>
        <strain evidence="9 10">CMW 5346</strain>
    </source>
</reference>
<feature type="region of interest" description="Disordered" evidence="6">
    <location>
        <begin position="21"/>
        <end position="128"/>
    </location>
</feature>
<proteinExistence type="predicted"/>
<keyword evidence="4 7" id="KW-1133">Transmembrane helix</keyword>
<dbReference type="InterPro" id="IPR052053">
    <property type="entry name" value="IM_YidH-like"/>
</dbReference>
<dbReference type="InterPro" id="IPR003807">
    <property type="entry name" value="DUF202"/>
</dbReference>
<dbReference type="PANTHER" id="PTHR34187">
    <property type="entry name" value="FGR18P"/>
    <property type="match status" value="1"/>
</dbReference>
<dbReference type="PANTHER" id="PTHR34187:SF2">
    <property type="entry name" value="DUF202 DOMAIN-CONTAINING PROTEIN"/>
    <property type="match status" value="1"/>
</dbReference>
<evidence type="ECO:0000256" key="5">
    <source>
        <dbReference type="ARBA" id="ARBA00023136"/>
    </source>
</evidence>
<evidence type="ECO:0000313" key="10">
    <source>
        <dbReference type="Proteomes" id="UP001583186"/>
    </source>
</evidence>
<keyword evidence="5 7" id="KW-0472">Membrane</keyword>
<feature type="transmembrane region" description="Helical" evidence="7">
    <location>
        <begin position="207"/>
        <end position="227"/>
    </location>
</feature>
<evidence type="ECO:0000259" key="8">
    <source>
        <dbReference type="Pfam" id="PF02656"/>
    </source>
</evidence>
<evidence type="ECO:0000256" key="2">
    <source>
        <dbReference type="ARBA" id="ARBA00022475"/>
    </source>
</evidence>
<dbReference type="Proteomes" id="UP001583186">
    <property type="component" value="Unassembled WGS sequence"/>
</dbReference>
<feature type="compositionally biased region" description="Low complexity" evidence="6">
    <location>
        <begin position="106"/>
        <end position="117"/>
    </location>
</feature>
<gene>
    <name evidence="9" type="ORF">Sste5346_007960</name>
</gene>
<protein>
    <recommendedName>
        <fullName evidence="8">DUF202 domain-containing protein</fullName>
    </recommendedName>
</protein>
<evidence type="ECO:0000256" key="4">
    <source>
        <dbReference type="ARBA" id="ARBA00022989"/>
    </source>
</evidence>
<comment type="subcellular location">
    <subcellularLocation>
        <location evidence="1">Cell membrane</location>
        <topology evidence="1">Multi-pass membrane protein</topology>
    </subcellularLocation>
</comment>
<feature type="transmembrane region" description="Helical" evidence="7">
    <location>
        <begin position="164"/>
        <end position="187"/>
    </location>
</feature>
<keyword evidence="10" id="KW-1185">Reference proteome</keyword>
<dbReference type="Pfam" id="PF02656">
    <property type="entry name" value="DUF202"/>
    <property type="match status" value="1"/>
</dbReference>
<comment type="caution">
    <text evidence="9">The sequence shown here is derived from an EMBL/GenBank/DDBJ whole genome shotgun (WGS) entry which is preliminary data.</text>
</comment>
<name>A0ABR3YRH5_9PEZI</name>
<sequence>MEPLLRNQSAPSTFAGIAEQYESEEQSADETTGINRRRNNGPNYQATAAAELGTAATTSTYGSVSTPASASGSSSGPRARKTATNTNDLNRDRDQRDQNNGGGASRGPSRGGFRAASIRSSRNTAAVAPPASNRWTDFWAGFQSIELENKGSVARDHLALERTFLAWLRTSLAFASIGIAVTQLFRLNTSTDGSDSDNSHIGRLRNVGRPLGTTFLGISVLVLFLGYHRYYQSQQWILKGKFPASRGTILVVSLVAFALMVTSLVVVMVVQPS</sequence>
<accession>A0ABR3YRH5</accession>
<keyword evidence="3 7" id="KW-0812">Transmembrane</keyword>
<evidence type="ECO:0000256" key="6">
    <source>
        <dbReference type="SAM" id="MobiDB-lite"/>
    </source>
</evidence>
<evidence type="ECO:0000256" key="1">
    <source>
        <dbReference type="ARBA" id="ARBA00004651"/>
    </source>
</evidence>
<feature type="transmembrane region" description="Helical" evidence="7">
    <location>
        <begin position="248"/>
        <end position="270"/>
    </location>
</feature>
<organism evidence="9 10">
    <name type="scientific">Sporothrix stenoceras</name>
    <dbReference type="NCBI Taxonomy" id="5173"/>
    <lineage>
        <taxon>Eukaryota</taxon>
        <taxon>Fungi</taxon>
        <taxon>Dikarya</taxon>
        <taxon>Ascomycota</taxon>
        <taxon>Pezizomycotina</taxon>
        <taxon>Sordariomycetes</taxon>
        <taxon>Sordariomycetidae</taxon>
        <taxon>Ophiostomatales</taxon>
        <taxon>Ophiostomataceae</taxon>
        <taxon>Sporothrix</taxon>
    </lineage>
</organism>
<feature type="domain" description="DUF202" evidence="8">
    <location>
        <begin position="155"/>
        <end position="235"/>
    </location>
</feature>